<keyword evidence="4" id="KW-0488">Methylation</keyword>
<dbReference type="KEGG" id="xfs:D934_10460"/>
<evidence type="ECO:0000256" key="1">
    <source>
        <dbReference type="ARBA" id="ARBA00004377"/>
    </source>
</evidence>
<evidence type="ECO:0000256" key="3">
    <source>
        <dbReference type="ARBA" id="ARBA00022475"/>
    </source>
</evidence>
<reference evidence="10 11" key="1">
    <citation type="submission" date="2013-08" db="EMBL/GenBank/DDBJ databases">
        <authorList>
            <person name="Stouthamer R."/>
            <person name="Nunney L."/>
        </authorList>
    </citation>
    <scope>NUCLEOTIDE SEQUENCE [LARGE SCALE GENOMIC DNA]</scope>
    <source>
        <strain evidence="11">ann-1</strain>
    </source>
</reference>
<evidence type="ECO:0000313" key="10">
    <source>
        <dbReference type="EMBL" id="AIC10443.1"/>
    </source>
</evidence>
<keyword evidence="5" id="KW-0997">Cell inner membrane</keyword>
<dbReference type="InterPro" id="IPR010052">
    <property type="entry name" value="T2SS_protein-GspI"/>
</dbReference>
<dbReference type="PROSITE" id="PS00409">
    <property type="entry name" value="PROKAR_NTER_METHYL"/>
    <property type="match status" value="1"/>
</dbReference>
<keyword evidence="3" id="KW-1003">Cell membrane</keyword>
<dbReference type="PATRIC" id="fig|155920.8.peg.2450"/>
<dbReference type="GO" id="GO:0005886">
    <property type="term" value="C:plasma membrane"/>
    <property type="evidence" value="ECO:0007669"/>
    <property type="project" value="UniProtKB-SubCell"/>
</dbReference>
<evidence type="ECO:0000256" key="9">
    <source>
        <dbReference type="SAM" id="Phobius"/>
    </source>
</evidence>
<accession>A0A060H4H8</accession>
<dbReference type="EMBL" id="CP006696">
    <property type="protein sequence ID" value="AIC10443.1"/>
    <property type="molecule type" value="Genomic_DNA"/>
</dbReference>
<organism evidence="10 11">
    <name type="scientific">Xylella fastidiosa subsp. sandyi Ann-1</name>
    <dbReference type="NCBI Taxonomy" id="155920"/>
    <lineage>
        <taxon>Bacteria</taxon>
        <taxon>Pseudomonadati</taxon>
        <taxon>Pseudomonadota</taxon>
        <taxon>Gammaproteobacteria</taxon>
        <taxon>Lysobacterales</taxon>
        <taxon>Lysobacteraceae</taxon>
        <taxon>Xylella</taxon>
    </lineage>
</organism>
<dbReference type="PANTHER" id="PTHR38779">
    <property type="entry name" value="TYPE II SECRETION SYSTEM PROTEIN I-RELATED"/>
    <property type="match status" value="1"/>
</dbReference>
<dbReference type="InterPro" id="IPR045584">
    <property type="entry name" value="Pilin-like"/>
</dbReference>
<comment type="subcellular location">
    <subcellularLocation>
        <location evidence="1">Cell inner membrane</location>
        <topology evidence="1">Single-pass membrane protein</topology>
    </subcellularLocation>
</comment>
<name>A0A060H4H8_XYLFS</name>
<evidence type="ECO:0000256" key="6">
    <source>
        <dbReference type="ARBA" id="ARBA00022692"/>
    </source>
</evidence>
<dbReference type="PANTHER" id="PTHR38779:SF2">
    <property type="entry name" value="TYPE II SECRETION SYSTEM PROTEIN I-RELATED"/>
    <property type="match status" value="1"/>
</dbReference>
<evidence type="ECO:0000256" key="2">
    <source>
        <dbReference type="ARBA" id="ARBA00008358"/>
    </source>
</evidence>
<comment type="similarity">
    <text evidence="2">Belongs to the GSP I family.</text>
</comment>
<proteinExistence type="inferred from homology"/>
<keyword evidence="8 9" id="KW-0472">Membrane</keyword>
<dbReference type="SUPFAM" id="SSF54523">
    <property type="entry name" value="Pili subunits"/>
    <property type="match status" value="1"/>
</dbReference>
<dbReference type="GO" id="GO:0015627">
    <property type="term" value="C:type II protein secretion system complex"/>
    <property type="evidence" value="ECO:0007669"/>
    <property type="project" value="InterPro"/>
</dbReference>
<gene>
    <name evidence="10" type="ORF">D934_10460</name>
</gene>
<dbReference type="Proteomes" id="UP000027215">
    <property type="component" value="Chromosome"/>
</dbReference>
<dbReference type="NCBIfam" id="TIGR02532">
    <property type="entry name" value="IV_pilin_GFxxxE"/>
    <property type="match status" value="1"/>
</dbReference>
<keyword evidence="7 9" id="KW-1133">Transmembrane helix</keyword>
<keyword evidence="6 9" id="KW-0812">Transmembrane</keyword>
<evidence type="ECO:0000256" key="4">
    <source>
        <dbReference type="ARBA" id="ARBA00022481"/>
    </source>
</evidence>
<sequence length="132" mass="15009">MKCQRGYSLLEVIVAFAILALALSLLLGTLTGGTRQVRRADLASQATLYAQSFLAQQGVAMPLHVQHQQGEFENGRFRWMWETRPYENSPRSPDGAQLLELILSVRWGDEPDQSLQWRTLRFVRLQPPGDEL</sequence>
<dbReference type="GO" id="GO:0015628">
    <property type="term" value="P:protein secretion by the type II secretion system"/>
    <property type="evidence" value="ECO:0007669"/>
    <property type="project" value="InterPro"/>
</dbReference>
<dbReference type="Pfam" id="PF07963">
    <property type="entry name" value="N_methyl"/>
    <property type="match status" value="1"/>
</dbReference>
<evidence type="ECO:0000256" key="5">
    <source>
        <dbReference type="ARBA" id="ARBA00022519"/>
    </source>
</evidence>
<evidence type="ECO:0000256" key="7">
    <source>
        <dbReference type="ARBA" id="ARBA00022989"/>
    </source>
</evidence>
<evidence type="ECO:0000256" key="8">
    <source>
        <dbReference type="ARBA" id="ARBA00023136"/>
    </source>
</evidence>
<dbReference type="HOGENOM" id="CLU_130289_0_0_6"/>
<feature type="transmembrane region" description="Helical" evidence="9">
    <location>
        <begin position="12"/>
        <end position="30"/>
    </location>
</feature>
<dbReference type="AlphaFoldDB" id="A0A060H4H8"/>
<dbReference type="InterPro" id="IPR012902">
    <property type="entry name" value="N_methyl_site"/>
</dbReference>
<protein>
    <submittedName>
        <fullName evidence="10">General secretion pathway protein I</fullName>
    </submittedName>
</protein>
<dbReference type="NCBIfam" id="NF047828">
    <property type="entry name" value="T3SSXpsI"/>
    <property type="match status" value="1"/>
</dbReference>
<dbReference type="RefSeq" id="WP_020852925.1">
    <property type="nucleotide sequence ID" value="NZ_CP006696.1"/>
</dbReference>
<evidence type="ECO:0000313" key="11">
    <source>
        <dbReference type="Proteomes" id="UP000027215"/>
    </source>
</evidence>